<protein>
    <submittedName>
        <fullName evidence="2">Uncharacterized protein</fullName>
    </submittedName>
</protein>
<dbReference type="EMBL" id="JBEFKJ010000003">
    <property type="protein sequence ID" value="KAL2047172.1"/>
    <property type="molecule type" value="Genomic_DNA"/>
</dbReference>
<dbReference type="Proteomes" id="UP001590950">
    <property type="component" value="Unassembled WGS sequence"/>
</dbReference>
<feature type="region of interest" description="Disordered" evidence="1">
    <location>
        <begin position="1"/>
        <end position="25"/>
    </location>
</feature>
<feature type="compositionally biased region" description="Polar residues" evidence="1">
    <location>
        <begin position="1"/>
        <end position="24"/>
    </location>
</feature>
<evidence type="ECO:0000313" key="2">
    <source>
        <dbReference type="EMBL" id="KAL2047172.1"/>
    </source>
</evidence>
<organism evidence="2 3">
    <name type="scientific">Stereocaulon virgatum</name>
    <dbReference type="NCBI Taxonomy" id="373712"/>
    <lineage>
        <taxon>Eukaryota</taxon>
        <taxon>Fungi</taxon>
        <taxon>Dikarya</taxon>
        <taxon>Ascomycota</taxon>
        <taxon>Pezizomycotina</taxon>
        <taxon>Lecanoromycetes</taxon>
        <taxon>OSLEUM clade</taxon>
        <taxon>Lecanoromycetidae</taxon>
        <taxon>Lecanorales</taxon>
        <taxon>Lecanorineae</taxon>
        <taxon>Stereocaulaceae</taxon>
        <taxon>Stereocaulon</taxon>
    </lineage>
</organism>
<reference evidence="2 3" key="1">
    <citation type="submission" date="2024-09" db="EMBL/GenBank/DDBJ databases">
        <title>Rethinking Asexuality: The Enigmatic Case of Functional Sexual Genes in Lepraria (Stereocaulaceae).</title>
        <authorList>
            <person name="Doellman M."/>
            <person name="Sun Y."/>
            <person name="Barcenas-Pena A."/>
            <person name="Lumbsch H.T."/>
            <person name="Grewe F."/>
        </authorList>
    </citation>
    <scope>NUCLEOTIDE SEQUENCE [LARGE SCALE GENOMIC DNA]</scope>
    <source>
        <strain evidence="2 3">Mercado 3170</strain>
    </source>
</reference>
<evidence type="ECO:0000313" key="3">
    <source>
        <dbReference type="Proteomes" id="UP001590950"/>
    </source>
</evidence>
<sequence length="251" mass="28491">MAGTTTASTKGQSPASSSANNPQTLPARFENLCQDSTTPMKWPHIFPYIRQAWAETKVEMERLEQIKKLEAVSFVARRTASGIDPAGLGYHAREADNLPSQIEESNLYVFPSGQTYIFPPGQTPKELIPDPSKPCLNEDCPLTQANISHNQGPYFHNDEARVREMFGVSNPPPDILEAWRRMFSGKRYSKADEDKVIAFAFFHAWLSDEIFEVSHEIGSWTQYTKDFYEALIDRITASKRTLTFPRKVWIV</sequence>
<name>A0ABR4AN54_9LECA</name>
<accession>A0ABR4AN54</accession>
<gene>
    <name evidence="2" type="ORF">N7G274_001191</name>
</gene>
<keyword evidence="3" id="KW-1185">Reference proteome</keyword>
<proteinExistence type="predicted"/>
<evidence type="ECO:0000256" key="1">
    <source>
        <dbReference type="SAM" id="MobiDB-lite"/>
    </source>
</evidence>
<comment type="caution">
    <text evidence="2">The sequence shown here is derived from an EMBL/GenBank/DDBJ whole genome shotgun (WGS) entry which is preliminary data.</text>
</comment>